<gene>
    <name evidence="2" type="ORF">C0W93_19290</name>
</gene>
<feature type="signal peptide" evidence="1">
    <location>
        <begin position="1"/>
        <end position="24"/>
    </location>
</feature>
<protein>
    <recommendedName>
        <fullName evidence="4">DUF2780 domain-containing protein</fullName>
    </recommendedName>
</protein>
<dbReference type="RefSeq" id="WP_008986119.1">
    <property type="nucleotide sequence ID" value="NZ_CP131575.1"/>
</dbReference>
<name>A0A2T3KQD1_PHOLD</name>
<dbReference type="AlphaFoldDB" id="A0A2T3KQD1"/>
<reference evidence="2 3" key="1">
    <citation type="submission" date="2018-03" db="EMBL/GenBank/DDBJ databases">
        <title>Whole genome sequencing of Histamine producing bacteria.</title>
        <authorList>
            <person name="Butler K."/>
        </authorList>
    </citation>
    <scope>NUCLEOTIDE SEQUENCE [LARGE SCALE GENOMIC DNA]</scope>
    <source>
        <strain evidence="2 3">Res.4.1</strain>
    </source>
</reference>
<feature type="chain" id="PRO_5015693838" description="DUF2780 domain-containing protein" evidence="1">
    <location>
        <begin position="25"/>
        <end position="171"/>
    </location>
</feature>
<dbReference type="EMBL" id="PYNS01000031">
    <property type="protein sequence ID" value="PSV07657.1"/>
    <property type="molecule type" value="Genomic_DNA"/>
</dbReference>
<accession>A0A2T3KQD1</accession>
<dbReference type="InterPro" id="IPR021302">
    <property type="entry name" value="DUF2780_VcgC/VcgE"/>
</dbReference>
<evidence type="ECO:0000256" key="1">
    <source>
        <dbReference type="SAM" id="SignalP"/>
    </source>
</evidence>
<dbReference type="Pfam" id="PF11075">
    <property type="entry name" value="DUF2780"/>
    <property type="match status" value="1"/>
</dbReference>
<organism evidence="2 3">
    <name type="scientific">Photobacterium leiognathi subsp. mandapamensis</name>
    <name type="common">Photobacterium mandapamensis</name>
    <dbReference type="NCBI Taxonomy" id="48408"/>
    <lineage>
        <taxon>Bacteria</taxon>
        <taxon>Pseudomonadati</taxon>
        <taxon>Pseudomonadota</taxon>
        <taxon>Gammaproteobacteria</taxon>
        <taxon>Vibrionales</taxon>
        <taxon>Vibrionaceae</taxon>
        <taxon>Photobacterium</taxon>
    </lineage>
</organism>
<evidence type="ECO:0000313" key="2">
    <source>
        <dbReference type="EMBL" id="PSV07657.1"/>
    </source>
</evidence>
<evidence type="ECO:0000313" key="3">
    <source>
        <dbReference type="Proteomes" id="UP000240530"/>
    </source>
</evidence>
<comment type="caution">
    <text evidence="2">The sequence shown here is derived from an EMBL/GenBank/DDBJ whole genome shotgun (WGS) entry which is preliminary data.</text>
</comment>
<sequence>MEKRRILTTVIATALLSTSAMSHAFSLTDLSNALGGEKSDQVATQIAENPLTQALVTGLGVKPEQAAGGAGALLSMAASELTGPQSQELTKLIPGAEKLTESLPLGLGQLLGTKENIDKVFSLLGMNPGMVNQFAPIVTQFLSERGASNELVGALNKIWSPVTSAAPVTAK</sequence>
<proteinExistence type="predicted"/>
<keyword evidence="1" id="KW-0732">Signal</keyword>
<evidence type="ECO:0008006" key="4">
    <source>
        <dbReference type="Google" id="ProtNLM"/>
    </source>
</evidence>
<dbReference type="Proteomes" id="UP000240530">
    <property type="component" value="Unassembled WGS sequence"/>
</dbReference>